<evidence type="ECO:0000313" key="2">
    <source>
        <dbReference type="Proteomes" id="UP001620645"/>
    </source>
</evidence>
<organism evidence="1 2">
    <name type="scientific">Heterodera schachtii</name>
    <name type="common">Sugarbeet cyst nematode worm</name>
    <name type="synonym">Tylenchus schachtii</name>
    <dbReference type="NCBI Taxonomy" id="97005"/>
    <lineage>
        <taxon>Eukaryota</taxon>
        <taxon>Metazoa</taxon>
        <taxon>Ecdysozoa</taxon>
        <taxon>Nematoda</taxon>
        <taxon>Chromadorea</taxon>
        <taxon>Rhabditida</taxon>
        <taxon>Tylenchina</taxon>
        <taxon>Tylenchomorpha</taxon>
        <taxon>Tylenchoidea</taxon>
        <taxon>Heteroderidae</taxon>
        <taxon>Heteroderinae</taxon>
        <taxon>Heterodera</taxon>
    </lineage>
</organism>
<sequence>MIGADYGQDKERLAKVCAQYSVEMKKKGWTPRNVAAIKKKTQRLIGVLKVEGAVVIVREAPEAPPEAPPALGEMSTVMDVCIVPTAQAEGEMRAVLGAGEAAPLMDQEGGQLEEAQLGELAGGTGAGVLEDLLNAAELAAEEEAMLSALGPTLEVSDEDVGMLEELLAQKEP</sequence>
<gene>
    <name evidence="1" type="ORF">niasHS_016049</name>
</gene>
<evidence type="ECO:0000313" key="1">
    <source>
        <dbReference type="EMBL" id="KAL3071966.1"/>
    </source>
</evidence>
<proteinExistence type="predicted"/>
<accession>A0ABD2I3K0</accession>
<protein>
    <submittedName>
        <fullName evidence="1">Uncharacterized protein</fullName>
    </submittedName>
</protein>
<dbReference type="EMBL" id="JBICCN010000377">
    <property type="protein sequence ID" value="KAL3071966.1"/>
    <property type="molecule type" value="Genomic_DNA"/>
</dbReference>
<keyword evidence="2" id="KW-1185">Reference proteome</keyword>
<comment type="caution">
    <text evidence="1">The sequence shown here is derived from an EMBL/GenBank/DDBJ whole genome shotgun (WGS) entry which is preliminary data.</text>
</comment>
<reference evidence="1 2" key="1">
    <citation type="submission" date="2024-10" db="EMBL/GenBank/DDBJ databases">
        <authorList>
            <person name="Kim D."/>
        </authorList>
    </citation>
    <scope>NUCLEOTIDE SEQUENCE [LARGE SCALE GENOMIC DNA]</scope>
    <source>
        <strain evidence="1">Taebaek</strain>
    </source>
</reference>
<name>A0ABD2I3K0_HETSC</name>
<dbReference type="AlphaFoldDB" id="A0ABD2I3K0"/>
<dbReference type="Proteomes" id="UP001620645">
    <property type="component" value="Unassembled WGS sequence"/>
</dbReference>